<dbReference type="InterPro" id="IPR025638">
    <property type="entry name" value="DUF4336"/>
</dbReference>
<organism evidence="1 2">
    <name type="scientific">Sorangium cellulosum</name>
    <name type="common">Polyangium cellulosum</name>
    <dbReference type="NCBI Taxonomy" id="56"/>
    <lineage>
        <taxon>Bacteria</taxon>
        <taxon>Pseudomonadati</taxon>
        <taxon>Myxococcota</taxon>
        <taxon>Polyangia</taxon>
        <taxon>Polyangiales</taxon>
        <taxon>Polyangiaceae</taxon>
        <taxon>Sorangium</taxon>
    </lineage>
</organism>
<dbReference type="PANTHER" id="PTHR33835:SF1">
    <property type="entry name" value="METALLO-BETA-LACTAMASE DOMAIN-CONTAINING PROTEIN"/>
    <property type="match status" value="1"/>
</dbReference>
<dbReference type="RefSeq" id="WP_129577766.1">
    <property type="nucleotide sequence ID" value="NZ_CP012672.1"/>
</dbReference>
<dbReference type="SUPFAM" id="SSF56281">
    <property type="entry name" value="Metallo-hydrolase/oxidoreductase"/>
    <property type="match status" value="1"/>
</dbReference>
<sequence>MDASELSVVVPNAIWVSERPVWFSGVRLRARSTVLRLEGGGLLVHSPPEPTEEFCAALRALGELRWIVVPNCFHHLGARATAARFASAKVVGPPSATARNPQIQLHMGLRDDAFLGAVKELDAIPLDGCPFLDETVFFHRPTGSLIGADVVISACARDHWSWRWAARLTGCYDKIRTPPDVWAKTKPNDAAARSIDRMAALPLKRLLVAHTDAIEDRPSEKLLDAWRFVRAG</sequence>
<evidence type="ECO:0008006" key="3">
    <source>
        <dbReference type="Google" id="ProtNLM"/>
    </source>
</evidence>
<name>A0A4P2QVW4_SORCE</name>
<dbReference type="InterPro" id="IPR036866">
    <property type="entry name" value="RibonucZ/Hydroxyglut_hydro"/>
</dbReference>
<gene>
    <name evidence="1" type="ORF">SOCE836_067550</name>
</gene>
<evidence type="ECO:0000313" key="2">
    <source>
        <dbReference type="Proteomes" id="UP000295497"/>
    </source>
</evidence>
<proteinExistence type="predicted"/>
<dbReference type="AlphaFoldDB" id="A0A4P2QVW4"/>
<dbReference type="EMBL" id="CP012672">
    <property type="protein sequence ID" value="AUX34580.1"/>
    <property type="molecule type" value="Genomic_DNA"/>
</dbReference>
<evidence type="ECO:0000313" key="1">
    <source>
        <dbReference type="EMBL" id="AUX34580.1"/>
    </source>
</evidence>
<reference evidence="1 2" key="1">
    <citation type="submission" date="2015-09" db="EMBL/GenBank/DDBJ databases">
        <title>Sorangium comparison.</title>
        <authorList>
            <person name="Zaburannyi N."/>
            <person name="Bunk B."/>
            <person name="Overmann J."/>
            <person name="Mueller R."/>
        </authorList>
    </citation>
    <scope>NUCLEOTIDE SEQUENCE [LARGE SCALE GENOMIC DNA]</scope>
    <source>
        <strain evidence="1 2">So ce836</strain>
    </source>
</reference>
<dbReference type="Pfam" id="PF14234">
    <property type="entry name" value="DUF4336"/>
    <property type="match status" value="1"/>
</dbReference>
<dbReference type="Gene3D" id="3.60.15.10">
    <property type="entry name" value="Ribonuclease Z/Hydroxyacylglutathione hydrolase-like"/>
    <property type="match status" value="1"/>
</dbReference>
<protein>
    <recommendedName>
        <fullName evidence="3">DUF4336 domain-containing protein</fullName>
    </recommendedName>
</protein>
<accession>A0A4P2QVW4</accession>
<dbReference type="PANTHER" id="PTHR33835">
    <property type="entry name" value="YALI0C07656P"/>
    <property type="match status" value="1"/>
</dbReference>
<dbReference type="Proteomes" id="UP000295497">
    <property type="component" value="Chromosome"/>
</dbReference>